<reference evidence="5 6" key="1">
    <citation type="journal article" date="2005" name="Proc. Natl. Acad. Sci. U.S.A.">
        <title>The genome of Salinibacter ruber: convergence and gene exchange among hyperhalophilic bacteria and archaea.</title>
        <authorList>
            <person name="Mongodin E.F."/>
            <person name="Nelson K.E."/>
            <person name="Daugherty S."/>
            <person name="Deboy R.T."/>
            <person name="Wister J."/>
            <person name="Khouri H."/>
            <person name="Weidman J."/>
            <person name="Walsh D.A."/>
            <person name="Papke R.T."/>
            <person name="Sanchez Perez G."/>
            <person name="Sharma A.K."/>
            <person name="Nesbo C.L."/>
            <person name="MacLeod D."/>
            <person name="Bapteste E."/>
            <person name="Doolittle W.F."/>
            <person name="Charlebois R.L."/>
            <person name="Legault B."/>
            <person name="Rodriguez-Valera F."/>
        </authorList>
    </citation>
    <scope>NUCLEOTIDE SEQUENCE [LARGE SCALE GENOMIC DNA]</scope>
    <source>
        <strain evidence="6">DSM 13855 / CECT 5946 / M31</strain>
    </source>
</reference>
<dbReference type="STRING" id="309807.SRU_1844"/>
<evidence type="ECO:0000256" key="2">
    <source>
        <dbReference type="ARBA" id="ARBA00022729"/>
    </source>
</evidence>
<dbReference type="OrthoDB" id="1495961at2"/>
<gene>
    <name evidence="5" type="ordered locus">SRU_1844</name>
</gene>
<accession>Q2S1H5</accession>
<evidence type="ECO:0000256" key="3">
    <source>
        <dbReference type="SAM" id="MobiDB-lite"/>
    </source>
</evidence>
<dbReference type="SUPFAM" id="SSF111384">
    <property type="entry name" value="OmpH-like"/>
    <property type="match status" value="1"/>
</dbReference>
<feature type="compositionally biased region" description="Polar residues" evidence="3">
    <location>
        <begin position="175"/>
        <end position="189"/>
    </location>
</feature>
<feature type="compositionally biased region" description="Basic and acidic residues" evidence="3">
    <location>
        <begin position="86"/>
        <end position="105"/>
    </location>
</feature>
<dbReference type="Gene3D" id="3.30.910.20">
    <property type="entry name" value="Skp domain"/>
    <property type="match status" value="1"/>
</dbReference>
<feature type="signal peptide" evidence="4">
    <location>
        <begin position="1"/>
        <end position="27"/>
    </location>
</feature>
<dbReference type="KEGG" id="sru:SRU_1844"/>
<dbReference type="EnsemblBacteria" id="ABC44759">
    <property type="protein sequence ID" value="ABC44759"/>
    <property type="gene ID" value="SRU_1844"/>
</dbReference>
<dbReference type="PANTHER" id="PTHR35089">
    <property type="entry name" value="CHAPERONE PROTEIN SKP"/>
    <property type="match status" value="1"/>
</dbReference>
<organism evidence="5 6">
    <name type="scientific">Salinibacter ruber (strain DSM 13855 / M31)</name>
    <dbReference type="NCBI Taxonomy" id="309807"/>
    <lineage>
        <taxon>Bacteria</taxon>
        <taxon>Pseudomonadati</taxon>
        <taxon>Rhodothermota</taxon>
        <taxon>Rhodothermia</taxon>
        <taxon>Rhodothermales</taxon>
        <taxon>Salinibacteraceae</taxon>
        <taxon>Salinibacter</taxon>
    </lineage>
</organism>
<feature type="region of interest" description="Disordered" evidence="3">
    <location>
        <begin position="172"/>
        <end position="201"/>
    </location>
</feature>
<dbReference type="GO" id="GO:0050821">
    <property type="term" value="P:protein stabilization"/>
    <property type="evidence" value="ECO:0007669"/>
    <property type="project" value="TreeGrafter"/>
</dbReference>
<evidence type="ECO:0000256" key="4">
    <source>
        <dbReference type="SAM" id="SignalP"/>
    </source>
</evidence>
<name>Q2S1H5_SALRD</name>
<dbReference type="GO" id="GO:0005829">
    <property type="term" value="C:cytosol"/>
    <property type="evidence" value="ECO:0007669"/>
    <property type="project" value="TreeGrafter"/>
</dbReference>
<feature type="chain" id="PRO_5004215013" evidence="4">
    <location>
        <begin position="28"/>
        <end position="201"/>
    </location>
</feature>
<evidence type="ECO:0000313" key="6">
    <source>
        <dbReference type="Proteomes" id="UP000008674"/>
    </source>
</evidence>
<dbReference type="Proteomes" id="UP000008674">
    <property type="component" value="Chromosome"/>
</dbReference>
<dbReference type="PANTHER" id="PTHR35089:SF1">
    <property type="entry name" value="CHAPERONE PROTEIN SKP"/>
    <property type="match status" value="1"/>
</dbReference>
<dbReference type="Pfam" id="PF03938">
    <property type="entry name" value="OmpH"/>
    <property type="match status" value="1"/>
</dbReference>
<dbReference type="AlphaFoldDB" id="Q2S1H5"/>
<evidence type="ECO:0000313" key="5">
    <source>
        <dbReference type="EMBL" id="ABC44759.1"/>
    </source>
</evidence>
<dbReference type="InterPro" id="IPR024930">
    <property type="entry name" value="Skp_dom_sf"/>
</dbReference>
<dbReference type="EMBL" id="CP000159">
    <property type="protein sequence ID" value="ABC44759.1"/>
    <property type="molecule type" value="Genomic_DNA"/>
</dbReference>
<dbReference type="GO" id="GO:0051082">
    <property type="term" value="F:unfolded protein binding"/>
    <property type="evidence" value="ECO:0007669"/>
    <property type="project" value="InterPro"/>
</dbReference>
<evidence type="ECO:0000256" key="1">
    <source>
        <dbReference type="ARBA" id="ARBA00009091"/>
    </source>
</evidence>
<dbReference type="eggNOG" id="COG2825">
    <property type="taxonomic scope" value="Bacteria"/>
</dbReference>
<feature type="region of interest" description="Disordered" evidence="3">
    <location>
        <begin position="81"/>
        <end position="120"/>
    </location>
</feature>
<sequence>MAMSNRVTKSLSLLLLLVAMAAMPVQAQKIGYVDQQAVLVSMPEMQEVQQQVQQEMKQQQRELQQQRQQFQKRVKQFQQQQSLLDDSARAERERELQKRSQELRRAAQQRQQQMQKKRRKMMQPLLEKLQGAIDKVAAQQELDMVLRRQVLLYEDETSERVADITRDVAGELGISLTQSPGEPSPTLDQNAPPAGGSGSGQ</sequence>
<dbReference type="SMART" id="SM00935">
    <property type="entry name" value="OmpH"/>
    <property type="match status" value="1"/>
</dbReference>
<dbReference type="InterPro" id="IPR005632">
    <property type="entry name" value="Chaperone_Skp"/>
</dbReference>
<keyword evidence="6" id="KW-1185">Reference proteome</keyword>
<keyword evidence="2 4" id="KW-0732">Signal</keyword>
<proteinExistence type="inferred from homology"/>
<comment type="similarity">
    <text evidence="1">Belongs to the Skp family.</text>
</comment>
<dbReference type="HOGENOM" id="CLU_053320_3_2_10"/>
<protein>
    <submittedName>
        <fullName evidence="5">Outer membrane protein (OmpH-like)</fullName>
    </submittedName>
</protein>